<name>A0A4C2A830_EUMVA</name>
<dbReference type="EMBL" id="BGZK01002580">
    <property type="protein sequence ID" value="GBP95057.1"/>
    <property type="molecule type" value="Genomic_DNA"/>
</dbReference>
<feature type="compositionally biased region" description="Low complexity" evidence="1">
    <location>
        <begin position="84"/>
        <end position="101"/>
    </location>
</feature>
<sequence length="167" mass="17918">MATGDRVFAVNQLQDLYLDARYEKQLHRTSPNALPVPTTFKEDIGFTTCSTIDDVIKHQHPMLVHPTTNTVPSESDEATKFASGPDLPGGFLGFSPGLRGFKGPPAKSSRSKIDGRGWGGRNGLAGDRKRETGGEGGRRTNRKISAGAGSSKKVALLMSVRAKAPRK</sequence>
<dbReference type="Proteomes" id="UP000299102">
    <property type="component" value="Unassembled WGS sequence"/>
</dbReference>
<evidence type="ECO:0000256" key="1">
    <source>
        <dbReference type="SAM" id="MobiDB-lite"/>
    </source>
</evidence>
<protein>
    <submittedName>
        <fullName evidence="2">Uncharacterized protein</fullName>
    </submittedName>
</protein>
<evidence type="ECO:0000313" key="2">
    <source>
        <dbReference type="EMBL" id="GBP95057.1"/>
    </source>
</evidence>
<accession>A0A4C2A830</accession>
<organism evidence="2 3">
    <name type="scientific">Eumeta variegata</name>
    <name type="common">Bagworm moth</name>
    <name type="synonym">Eumeta japonica</name>
    <dbReference type="NCBI Taxonomy" id="151549"/>
    <lineage>
        <taxon>Eukaryota</taxon>
        <taxon>Metazoa</taxon>
        <taxon>Ecdysozoa</taxon>
        <taxon>Arthropoda</taxon>
        <taxon>Hexapoda</taxon>
        <taxon>Insecta</taxon>
        <taxon>Pterygota</taxon>
        <taxon>Neoptera</taxon>
        <taxon>Endopterygota</taxon>
        <taxon>Lepidoptera</taxon>
        <taxon>Glossata</taxon>
        <taxon>Ditrysia</taxon>
        <taxon>Tineoidea</taxon>
        <taxon>Psychidae</taxon>
        <taxon>Oiketicinae</taxon>
        <taxon>Eumeta</taxon>
    </lineage>
</organism>
<feature type="compositionally biased region" description="Basic and acidic residues" evidence="1">
    <location>
        <begin position="126"/>
        <end position="138"/>
    </location>
</feature>
<gene>
    <name evidence="2" type="ORF">EVAR_60387_1</name>
</gene>
<feature type="region of interest" description="Disordered" evidence="1">
    <location>
        <begin position="68"/>
        <end position="152"/>
    </location>
</feature>
<comment type="caution">
    <text evidence="2">The sequence shown here is derived from an EMBL/GenBank/DDBJ whole genome shotgun (WGS) entry which is preliminary data.</text>
</comment>
<reference evidence="2 3" key="1">
    <citation type="journal article" date="2019" name="Commun. Biol.">
        <title>The bagworm genome reveals a unique fibroin gene that provides high tensile strength.</title>
        <authorList>
            <person name="Kono N."/>
            <person name="Nakamura H."/>
            <person name="Ohtoshi R."/>
            <person name="Tomita M."/>
            <person name="Numata K."/>
            <person name="Arakawa K."/>
        </authorList>
    </citation>
    <scope>NUCLEOTIDE SEQUENCE [LARGE SCALE GENOMIC DNA]</scope>
</reference>
<keyword evidence="3" id="KW-1185">Reference proteome</keyword>
<proteinExistence type="predicted"/>
<dbReference type="AlphaFoldDB" id="A0A4C2A830"/>
<evidence type="ECO:0000313" key="3">
    <source>
        <dbReference type="Proteomes" id="UP000299102"/>
    </source>
</evidence>